<feature type="transmembrane region" description="Helical" evidence="1">
    <location>
        <begin position="6"/>
        <end position="28"/>
    </location>
</feature>
<dbReference type="AlphaFoldDB" id="A0A0A9HAD1"/>
<evidence type="ECO:0000256" key="1">
    <source>
        <dbReference type="SAM" id="Phobius"/>
    </source>
</evidence>
<sequence length="58" mass="6451">MQPVKYSPATLVISPFLFCGSWFPFLKLDATLPICGKKMVLLVGLLSIRVNECNSEFS</sequence>
<reference evidence="2" key="1">
    <citation type="submission" date="2014-09" db="EMBL/GenBank/DDBJ databases">
        <authorList>
            <person name="Magalhaes I.L.F."/>
            <person name="Oliveira U."/>
            <person name="Santos F.R."/>
            <person name="Vidigal T.H.D.A."/>
            <person name="Brescovit A.D."/>
            <person name="Santos A.J."/>
        </authorList>
    </citation>
    <scope>NUCLEOTIDE SEQUENCE</scope>
    <source>
        <tissue evidence="2">Shoot tissue taken approximately 20 cm above the soil surface</tissue>
    </source>
</reference>
<evidence type="ECO:0000313" key="2">
    <source>
        <dbReference type="EMBL" id="JAE34100.1"/>
    </source>
</evidence>
<keyword evidence="1" id="KW-1133">Transmembrane helix</keyword>
<name>A0A0A9HAD1_ARUDO</name>
<keyword evidence="1" id="KW-0812">Transmembrane</keyword>
<proteinExistence type="predicted"/>
<accession>A0A0A9HAD1</accession>
<dbReference type="EMBL" id="GBRH01163796">
    <property type="protein sequence ID" value="JAE34100.1"/>
    <property type="molecule type" value="Transcribed_RNA"/>
</dbReference>
<protein>
    <submittedName>
        <fullName evidence="2">Uncharacterized protein</fullName>
    </submittedName>
</protein>
<keyword evidence="1" id="KW-0472">Membrane</keyword>
<organism evidence="2">
    <name type="scientific">Arundo donax</name>
    <name type="common">Giant reed</name>
    <name type="synonym">Donax arundinaceus</name>
    <dbReference type="NCBI Taxonomy" id="35708"/>
    <lineage>
        <taxon>Eukaryota</taxon>
        <taxon>Viridiplantae</taxon>
        <taxon>Streptophyta</taxon>
        <taxon>Embryophyta</taxon>
        <taxon>Tracheophyta</taxon>
        <taxon>Spermatophyta</taxon>
        <taxon>Magnoliopsida</taxon>
        <taxon>Liliopsida</taxon>
        <taxon>Poales</taxon>
        <taxon>Poaceae</taxon>
        <taxon>PACMAD clade</taxon>
        <taxon>Arundinoideae</taxon>
        <taxon>Arundineae</taxon>
        <taxon>Arundo</taxon>
    </lineage>
</organism>
<reference evidence="2" key="2">
    <citation type="journal article" date="2015" name="Data Brief">
        <title>Shoot transcriptome of the giant reed, Arundo donax.</title>
        <authorList>
            <person name="Barrero R.A."/>
            <person name="Guerrero F.D."/>
            <person name="Moolhuijzen P."/>
            <person name="Goolsby J.A."/>
            <person name="Tidwell J."/>
            <person name="Bellgard S.E."/>
            <person name="Bellgard M.I."/>
        </authorList>
    </citation>
    <scope>NUCLEOTIDE SEQUENCE</scope>
    <source>
        <tissue evidence="2">Shoot tissue taken approximately 20 cm above the soil surface</tissue>
    </source>
</reference>